<evidence type="ECO:0000313" key="3">
    <source>
        <dbReference type="Proteomes" id="UP000234420"/>
    </source>
</evidence>
<dbReference type="RefSeq" id="WP_101768695.1">
    <property type="nucleotide sequence ID" value="NZ_BPPU01000001.1"/>
</dbReference>
<sequence length="145" mass="16353">MAAQKLTRGRLIQIIILMIILISAFVWRTVTYKSKTTVQRSVCNLNTGNCFFNINNKKIIVSLSQTKPQANTLVELYINPVDINPSASVSGVTMNMGILPIIFTQQKDGWVGKFTVPQSTHNKMTWNIDIKINQNIYSSEFTVTK</sequence>
<organism evidence="2 3">
    <name type="scientific">Photobacterium carnosum</name>
    <dbReference type="NCBI Taxonomy" id="2023717"/>
    <lineage>
        <taxon>Bacteria</taxon>
        <taxon>Pseudomonadati</taxon>
        <taxon>Pseudomonadota</taxon>
        <taxon>Gammaproteobacteria</taxon>
        <taxon>Vibrionales</taxon>
        <taxon>Vibrionaceae</taxon>
        <taxon>Photobacterium</taxon>
    </lineage>
</organism>
<proteinExistence type="predicted"/>
<keyword evidence="1" id="KW-0472">Membrane</keyword>
<keyword evidence="3" id="KW-1185">Reference proteome</keyword>
<dbReference type="AlphaFoldDB" id="A0A2N4USG0"/>
<reference evidence="2 3" key="1">
    <citation type="journal article" date="2018" name="Syst. Appl. Microbiol.">
        <title>Photobacterium carnosum sp. nov., isolated from spoiled modified atmosphere packaged poultry meat.</title>
        <authorList>
            <person name="Hilgarth M."/>
            <person name="Fuertes S."/>
            <person name="Ehrmann M."/>
            <person name="Vogel R.F."/>
        </authorList>
    </citation>
    <scope>NUCLEOTIDE SEQUENCE [LARGE SCALE GENOMIC DNA]</scope>
    <source>
        <strain evidence="2 3">TMW 2.2021</strain>
    </source>
</reference>
<evidence type="ECO:0000313" key="2">
    <source>
        <dbReference type="EMBL" id="PLC57954.1"/>
    </source>
</evidence>
<protein>
    <submittedName>
        <fullName evidence="2">Uncharacterized protein</fullName>
    </submittedName>
</protein>
<accession>A0A2N4USG0</accession>
<keyword evidence="1" id="KW-1133">Transmembrane helix</keyword>
<feature type="transmembrane region" description="Helical" evidence="1">
    <location>
        <begin position="12"/>
        <end position="30"/>
    </location>
</feature>
<keyword evidence="1" id="KW-0812">Transmembrane</keyword>
<evidence type="ECO:0000256" key="1">
    <source>
        <dbReference type="SAM" id="Phobius"/>
    </source>
</evidence>
<dbReference type="EMBL" id="NPIB01000010">
    <property type="protein sequence ID" value="PLC57954.1"/>
    <property type="molecule type" value="Genomic_DNA"/>
</dbReference>
<gene>
    <name evidence="2" type="ORF">CIK00_09790</name>
</gene>
<comment type="caution">
    <text evidence="2">The sequence shown here is derived from an EMBL/GenBank/DDBJ whole genome shotgun (WGS) entry which is preliminary data.</text>
</comment>
<name>A0A2N4USG0_9GAMM</name>
<dbReference type="Proteomes" id="UP000234420">
    <property type="component" value="Unassembled WGS sequence"/>
</dbReference>